<gene>
    <name evidence="6" type="ORF">FME351_LOCUS17809</name>
    <name evidence="5" type="ORF">GRG538_LOCUS10592</name>
    <name evidence="10" type="ORF">HFQ381_LOCUS7513</name>
    <name evidence="7" type="ORF">KIK155_LOCUS18322</name>
    <name evidence="8" type="ORF">LUA448_LOCUS31133</name>
    <name evidence="13" type="ORF">QYT958_LOCUS14475</name>
    <name evidence="4" type="ORF">TIS948_LOCUS18859</name>
    <name evidence="12" type="ORF">TOA249_LOCUS8593</name>
    <name evidence="11" type="ORF">TSG867_LOCUS1997</name>
    <name evidence="9" type="ORF">UJA718_LOCUS201</name>
</gene>
<dbReference type="EMBL" id="CAJNYT010001383">
    <property type="protein sequence ID" value="CAF3407561.1"/>
    <property type="molecule type" value="Genomic_DNA"/>
</dbReference>
<dbReference type="Proteomes" id="UP000663862">
    <property type="component" value="Unassembled WGS sequence"/>
</dbReference>
<proteinExistence type="inferred from homology"/>
<reference evidence="13" key="1">
    <citation type="submission" date="2021-02" db="EMBL/GenBank/DDBJ databases">
        <authorList>
            <person name="Nowell W R."/>
        </authorList>
    </citation>
    <scope>NUCLEOTIDE SEQUENCE</scope>
</reference>
<dbReference type="GO" id="GO:0000462">
    <property type="term" value="P:maturation of SSU-rRNA from tricistronic rRNA transcript (SSU-rRNA, 5.8S rRNA, LSU-rRNA)"/>
    <property type="evidence" value="ECO:0007669"/>
    <property type="project" value="InterPro"/>
</dbReference>
<dbReference type="EMBL" id="CAJOBR010001935">
    <property type="protein sequence ID" value="CAF4645954.1"/>
    <property type="molecule type" value="Genomic_DNA"/>
</dbReference>
<dbReference type="Proteomes" id="UP000663851">
    <property type="component" value="Unassembled WGS sequence"/>
</dbReference>
<dbReference type="InterPro" id="IPR028160">
    <property type="entry name" value="Slx9-like"/>
</dbReference>
<keyword evidence="15" id="KW-1185">Reference proteome</keyword>
<dbReference type="Proteomes" id="UP000663825">
    <property type="component" value="Unassembled WGS sequence"/>
</dbReference>
<evidence type="ECO:0000313" key="6">
    <source>
        <dbReference type="EMBL" id="CAF3518588.1"/>
    </source>
</evidence>
<evidence type="ECO:0000256" key="3">
    <source>
        <dbReference type="ARBA" id="ARBA00023242"/>
    </source>
</evidence>
<evidence type="ECO:0000313" key="5">
    <source>
        <dbReference type="EMBL" id="CAF3407561.1"/>
    </source>
</evidence>
<dbReference type="EMBL" id="CAJNXB010003304">
    <property type="protein sequence ID" value="CAF3306493.1"/>
    <property type="molecule type" value="Genomic_DNA"/>
</dbReference>
<evidence type="ECO:0000256" key="1">
    <source>
        <dbReference type="ARBA" id="ARBA00004604"/>
    </source>
</evidence>
<dbReference type="Proteomes" id="UP000663865">
    <property type="component" value="Unassembled WGS sequence"/>
</dbReference>
<dbReference type="EMBL" id="CAJOBQ010000049">
    <property type="protein sequence ID" value="CAF4232999.1"/>
    <property type="molecule type" value="Genomic_DNA"/>
</dbReference>
<comment type="similarity">
    <text evidence="2">Belongs to the SLX9 family.</text>
</comment>
<keyword evidence="3" id="KW-0539">Nucleus</keyword>
<dbReference type="Proteomes" id="UP000663838">
    <property type="component" value="Unassembled WGS sequence"/>
</dbReference>
<protein>
    <submittedName>
        <fullName evidence="13">Uncharacterized protein</fullName>
    </submittedName>
</protein>
<evidence type="ECO:0000313" key="15">
    <source>
        <dbReference type="Proteomes" id="UP000663873"/>
    </source>
</evidence>
<dbReference type="GO" id="GO:0005730">
    <property type="term" value="C:nucleolus"/>
    <property type="evidence" value="ECO:0007669"/>
    <property type="project" value="UniProtKB-SubCell"/>
</dbReference>
<evidence type="ECO:0000256" key="2">
    <source>
        <dbReference type="ARBA" id="ARBA00011022"/>
    </source>
</evidence>
<evidence type="ECO:0000313" key="8">
    <source>
        <dbReference type="EMBL" id="CAF3615093.1"/>
    </source>
</evidence>
<evidence type="ECO:0000313" key="12">
    <source>
        <dbReference type="EMBL" id="CAF4570856.1"/>
    </source>
</evidence>
<dbReference type="EMBL" id="CAJOBP010000009">
    <property type="protein sequence ID" value="CAF4099598.1"/>
    <property type="molecule type" value="Genomic_DNA"/>
</dbReference>
<dbReference type="GO" id="GO:0030688">
    <property type="term" value="C:preribosome, small subunit precursor"/>
    <property type="evidence" value="ECO:0007669"/>
    <property type="project" value="InterPro"/>
</dbReference>
<evidence type="ECO:0000313" key="11">
    <source>
        <dbReference type="EMBL" id="CAF4232999.1"/>
    </source>
</evidence>
<evidence type="ECO:0000313" key="10">
    <source>
        <dbReference type="EMBL" id="CAF4201778.1"/>
    </source>
</evidence>
<evidence type="ECO:0000313" key="9">
    <source>
        <dbReference type="EMBL" id="CAF4099598.1"/>
    </source>
</evidence>
<name>A0A821F929_9BILA</name>
<evidence type="ECO:0000313" key="7">
    <source>
        <dbReference type="EMBL" id="CAF3548696.1"/>
    </source>
</evidence>
<dbReference type="EMBL" id="CAJOBO010000360">
    <property type="protein sequence ID" value="CAF4201778.1"/>
    <property type="molecule type" value="Genomic_DNA"/>
</dbReference>
<comment type="caution">
    <text evidence="13">The sequence shown here is derived from an EMBL/GenBank/DDBJ whole genome shotgun (WGS) entry which is preliminary data.</text>
</comment>
<dbReference type="Proteomes" id="UP000663873">
    <property type="component" value="Unassembled WGS sequence"/>
</dbReference>
<dbReference type="EMBL" id="CAJNYV010003260">
    <property type="protein sequence ID" value="CAF3548696.1"/>
    <property type="molecule type" value="Genomic_DNA"/>
</dbReference>
<evidence type="ECO:0000313" key="4">
    <source>
        <dbReference type="EMBL" id="CAF3306493.1"/>
    </source>
</evidence>
<organism evidence="13 14">
    <name type="scientific">Rotaria socialis</name>
    <dbReference type="NCBI Taxonomy" id="392032"/>
    <lineage>
        <taxon>Eukaryota</taxon>
        <taxon>Metazoa</taxon>
        <taxon>Spiralia</taxon>
        <taxon>Gnathifera</taxon>
        <taxon>Rotifera</taxon>
        <taxon>Eurotatoria</taxon>
        <taxon>Bdelloidea</taxon>
        <taxon>Philodinida</taxon>
        <taxon>Philodinidae</taxon>
        <taxon>Rotaria</taxon>
    </lineage>
</organism>
<dbReference type="GO" id="GO:0030686">
    <property type="term" value="C:90S preribosome"/>
    <property type="evidence" value="ECO:0007669"/>
    <property type="project" value="InterPro"/>
</dbReference>
<dbReference type="Proteomes" id="UP000663833">
    <property type="component" value="Unassembled WGS sequence"/>
</dbReference>
<sequence length="191" mass="22225">MGKINDQKSKIKEKKTIKTFPDVVQDEEENLEMDDAIDVENDLADHNDLDFDKRSVISNKTIKSLVSKKKDKIKLKRQFLLKRLHAAHESKCEAKERATRRKTVIVSDMKHEFENSLGQIESYLEEQRLALAEKKNTRKQILSQAERNRQSQANIDIFNKISQSVECSVNPFELIKKQLEQQIVSSTKKKN</sequence>
<dbReference type="Proteomes" id="UP000663872">
    <property type="component" value="Unassembled WGS sequence"/>
</dbReference>
<accession>A0A821F929</accession>
<evidence type="ECO:0000313" key="14">
    <source>
        <dbReference type="Proteomes" id="UP000663848"/>
    </source>
</evidence>
<dbReference type="AlphaFoldDB" id="A0A821F929"/>
<dbReference type="Pfam" id="PF15341">
    <property type="entry name" value="SLX9"/>
    <property type="match status" value="1"/>
</dbReference>
<comment type="subcellular location">
    <subcellularLocation>
        <location evidence="1">Nucleus</location>
        <location evidence="1">Nucleolus</location>
    </subcellularLocation>
</comment>
<dbReference type="EMBL" id="CAJNYU010002220">
    <property type="protein sequence ID" value="CAF3518588.1"/>
    <property type="molecule type" value="Genomic_DNA"/>
</dbReference>
<dbReference type="EMBL" id="CAJNYD010004633">
    <property type="protein sequence ID" value="CAF3615093.1"/>
    <property type="molecule type" value="Genomic_DNA"/>
</dbReference>
<dbReference type="OrthoDB" id="10038616at2759"/>
<evidence type="ECO:0000313" key="13">
    <source>
        <dbReference type="EMBL" id="CAF4645954.1"/>
    </source>
</evidence>
<dbReference type="EMBL" id="CAJOBS010000410">
    <property type="protein sequence ID" value="CAF4570856.1"/>
    <property type="molecule type" value="Genomic_DNA"/>
</dbReference>
<dbReference type="Proteomes" id="UP000663848">
    <property type="component" value="Unassembled WGS sequence"/>
</dbReference>
<dbReference type="Proteomes" id="UP000663869">
    <property type="component" value="Unassembled WGS sequence"/>
</dbReference>